<protein>
    <submittedName>
        <fullName evidence="1">Uncharacterized protein</fullName>
    </submittedName>
</protein>
<comment type="caution">
    <text evidence="1">The sequence shown here is derived from an EMBL/GenBank/DDBJ whole genome shotgun (WGS) entry which is preliminary data.</text>
</comment>
<accession>A0A9Q4B6G2</accession>
<keyword evidence="2" id="KW-1185">Reference proteome</keyword>
<dbReference type="EMBL" id="JABXYM010000002">
    <property type="protein sequence ID" value="MCR6098847.1"/>
    <property type="molecule type" value="Genomic_DNA"/>
</dbReference>
<gene>
    <name evidence="1" type="ORF">HXA33_20245</name>
</gene>
<dbReference type="RefSeq" id="WP_257823229.1">
    <property type="nucleotide sequence ID" value="NZ_JABXYM010000002.1"/>
</dbReference>
<reference evidence="1" key="1">
    <citation type="submission" date="2020-06" db="EMBL/GenBank/DDBJ databases">
        <title>Insight into the genomes of haloalkaliphilic bacilli from Kenyan soda lakes.</title>
        <authorList>
            <person name="Mwirichia R."/>
            <person name="Villamizar G.C."/>
            <person name="Poehlein A."/>
            <person name="Mugweru J."/>
            <person name="Kipnyargis A."/>
            <person name="Kiplimo D."/>
            <person name="Orwa P."/>
            <person name="Daniel R."/>
        </authorList>
    </citation>
    <scope>NUCLEOTIDE SEQUENCE</scope>
    <source>
        <strain evidence="1">B1096_S55</strain>
    </source>
</reference>
<name>A0A9Q4B6G2_SALAG</name>
<proteinExistence type="predicted"/>
<dbReference type="Proteomes" id="UP001057753">
    <property type="component" value="Unassembled WGS sequence"/>
</dbReference>
<sequence length="592" mass="69259">MLNKRNYLNSPLNKEEMYLYHADENLIEIINDFKDNLTKHKDGCYLLGVMRGSGKSTFIRYCVRGAERVIGGNSVIPVYINLGNKINDLVTSSIRELYKVLVKGDLNISQEIITILKELYDLTFVQREEIFDNNKNKKNTETNYIDYSTDGSLSILSKLPFLKGKLGYKKLKGRKDINDYRVENLYKDRKIKKYDTDYLKMLFMELLIRINKENENTTLVFFLDDLDKLNTNDIESIINQNKDLILETYTSFVFIVSNETYISLNNMLFAKIEAYNNYFLEFYYVPLLSWDNNFETLCHRKLELDYLDDAVGIFYESNGLMRKAIHLSNKDKNNNINILCGFLYKDILNSILSHSYNMNEAIKDIIKVKMKHFIEYVKQVESISYSEAETFITQNCNDILDLHKNMILKVLIENCCNNKIIKYGYENISSSDTTFYLNESALINYSHANKTKLSTSKVEGGKPYHNYVYLKAEYIRVLTKNDNEGFKMLINLIERTKEDVLYILSVEKEFQAFGDNDVKSFSAAAVISEVAGDTVYIVEDCAFTYEGYNNWKFFKDSLKPLSNLRYKHFKVKGEEFKLETNFNQFIKYINQT</sequence>
<dbReference type="AlphaFoldDB" id="A0A9Q4B6G2"/>
<evidence type="ECO:0000313" key="2">
    <source>
        <dbReference type="Proteomes" id="UP001057753"/>
    </source>
</evidence>
<organism evidence="1 2">
    <name type="scientific">Salipaludibacillus agaradhaerens</name>
    <name type="common">Bacillus agaradhaerens</name>
    <dbReference type="NCBI Taxonomy" id="76935"/>
    <lineage>
        <taxon>Bacteria</taxon>
        <taxon>Bacillati</taxon>
        <taxon>Bacillota</taxon>
        <taxon>Bacilli</taxon>
        <taxon>Bacillales</taxon>
        <taxon>Bacillaceae</taxon>
    </lineage>
</organism>
<dbReference type="InterPro" id="IPR027417">
    <property type="entry name" value="P-loop_NTPase"/>
</dbReference>
<dbReference type="SUPFAM" id="SSF52540">
    <property type="entry name" value="P-loop containing nucleoside triphosphate hydrolases"/>
    <property type="match status" value="1"/>
</dbReference>
<evidence type="ECO:0000313" key="1">
    <source>
        <dbReference type="EMBL" id="MCR6098847.1"/>
    </source>
</evidence>